<evidence type="ECO:0000256" key="3">
    <source>
        <dbReference type="ARBA" id="ARBA00004496"/>
    </source>
</evidence>
<evidence type="ECO:0000256" key="1">
    <source>
        <dbReference type="ARBA" id="ARBA00001206"/>
    </source>
</evidence>
<evidence type="ECO:0000256" key="2">
    <source>
        <dbReference type="ARBA" id="ARBA00001958"/>
    </source>
</evidence>
<keyword evidence="13 16" id="KW-0173">Coenzyme A biosynthesis</keyword>
<evidence type="ECO:0000256" key="12">
    <source>
        <dbReference type="ARBA" id="ARBA00022958"/>
    </source>
</evidence>
<evidence type="ECO:0000256" key="13">
    <source>
        <dbReference type="ARBA" id="ARBA00022993"/>
    </source>
</evidence>
<dbReference type="RefSeq" id="WP_156700241.1">
    <property type="nucleotide sequence ID" value="NZ_CACRUP010000002.1"/>
</dbReference>
<comment type="cofactor">
    <cofactor evidence="16">
        <name>NH4(+)</name>
        <dbReference type="ChEBI" id="CHEBI:28938"/>
    </cofactor>
    <cofactor evidence="16">
        <name>K(+)</name>
        <dbReference type="ChEBI" id="CHEBI:29103"/>
    </cofactor>
    <text evidence="16">A monovalent cation. Ammonium or potassium.</text>
</comment>
<comment type="subunit">
    <text evidence="5 16">Homodimer.</text>
</comment>
<feature type="binding site" evidence="16">
    <location>
        <position position="132"/>
    </location>
    <ligand>
        <name>ATP</name>
        <dbReference type="ChEBI" id="CHEBI:30616"/>
    </ligand>
</feature>
<dbReference type="SUPFAM" id="SSF53067">
    <property type="entry name" value="Actin-like ATPase domain"/>
    <property type="match status" value="2"/>
</dbReference>
<dbReference type="InterPro" id="IPR004619">
    <property type="entry name" value="Type_III_PanK"/>
</dbReference>
<accession>A0A6N2YUS7</accession>
<keyword evidence="7 16" id="KW-0963">Cytoplasm</keyword>
<comment type="subcellular location">
    <subcellularLocation>
        <location evidence="3 16">Cytoplasm</location>
    </subcellularLocation>
</comment>
<evidence type="ECO:0000256" key="5">
    <source>
        <dbReference type="ARBA" id="ARBA00011738"/>
    </source>
</evidence>
<comment type="similarity">
    <text evidence="14 16">Belongs to the type III pantothenate kinase family.</text>
</comment>
<dbReference type="PANTHER" id="PTHR34265">
    <property type="entry name" value="TYPE III PANTOTHENATE KINASE"/>
    <property type="match status" value="1"/>
</dbReference>
<dbReference type="PANTHER" id="PTHR34265:SF1">
    <property type="entry name" value="TYPE III PANTOTHENATE KINASE"/>
    <property type="match status" value="1"/>
</dbReference>
<feature type="binding site" evidence="16">
    <location>
        <begin position="107"/>
        <end position="110"/>
    </location>
    <ligand>
        <name>substrate</name>
    </ligand>
</feature>
<keyword evidence="8 16" id="KW-0808">Transferase</keyword>
<evidence type="ECO:0000256" key="10">
    <source>
        <dbReference type="ARBA" id="ARBA00022777"/>
    </source>
</evidence>
<evidence type="ECO:0000256" key="9">
    <source>
        <dbReference type="ARBA" id="ARBA00022741"/>
    </source>
</evidence>
<evidence type="ECO:0000256" key="16">
    <source>
        <dbReference type="HAMAP-Rule" id="MF_01274"/>
    </source>
</evidence>
<comment type="caution">
    <text evidence="16">Lacks conserved residue(s) required for the propagation of feature annotation.</text>
</comment>
<evidence type="ECO:0000256" key="7">
    <source>
        <dbReference type="ARBA" id="ARBA00022490"/>
    </source>
</evidence>
<comment type="catalytic activity">
    <reaction evidence="1 16">
        <text>(R)-pantothenate + ATP = (R)-4'-phosphopantothenate + ADP + H(+)</text>
        <dbReference type="Rhea" id="RHEA:16373"/>
        <dbReference type="ChEBI" id="CHEBI:10986"/>
        <dbReference type="ChEBI" id="CHEBI:15378"/>
        <dbReference type="ChEBI" id="CHEBI:29032"/>
        <dbReference type="ChEBI" id="CHEBI:30616"/>
        <dbReference type="ChEBI" id="CHEBI:456216"/>
        <dbReference type="EC" id="2.7.1.33"/>
    </reaction>
</comment>
<dbReference type="GO" id="GO:0004594">
    <property type="term" value="F:pantothenate kinase activity"/>
    <property type="evidence" value="ECO:0007669"/>
    <property type="project" value="UniProtKB-UniRule"/>
</dbReference>
<dbReference type="HAMAP" id="MF_01274">
    <property type="entry name" value="Pantothen_kinase_3"/>
    <property type="match status" value="1"/>
</dbReference>
<dbReference type="AlphaFoldDB" id="A0A6N2YUS7"/>
<name>A0A6N2YUS7_9FIRM</name>
<dbReference type="EC" id="2.7.1.33" evidence="6 16"/>
<dbReference type="GO" id="GO:0015937">
    <property type="term" value="P:coenzyme A biosynthetic process"/>
    <property type="evidence" value="ECO:0007669"/>
    <property type="project" value="UniProtKB-UniRule"/>
</dbReference>
<evidence type="ECO:0000256" key="11">
    <source>
        <dbReference type="ARBA" id="ARBA00022840"/>
    </source>
</evidence>
<evidence type="ECO:0000256" key="6">
    <source>
        <dbReference type="ARBA" id="ARBA00012102"/>
    </source>
</evidence>
<organism evidence="17">
    <name type="scientific">Peptoniphilus gorbachii</name>
    <dbReference type="NCBI Taxonomy" id="411567"/>
    <lineage>
        <taxon>Bacteria</taxon>
        <taxon>Bacillati</taxon>
        <taxon>Bacillota</taxon>
        <taxon>Tissierellia</taxon>
        <taxon>Tissierellales</taxon>
        <taxon>Peptoniphilaceae</taxon>
        <taxon>Peptoniphilus</taxon>
    </lineage>
</organism>
<proteinExistence type="inferred from homology"/>
<feature type="binding site" evidence="16">
    <location>
        <begin position="6"/>
        <end position="13"/>
    </location>
    <ligand>
        <name>ATP</name>
        <dbReference type="ChEBI" id="CHEBI:30616"/>
    </ligand>
</feature>
<dbReference type="Gene3D" id="3.30.420.40">
    <property type="match status" value="2"/>
</dbReference>
<dbReference type="InterPro" id="IPR043129">
    <property type="entry name" value="ATPase_NBD"/>
</dbReference>
<dbReference type="NCBIfam" id="TIGR00671">
    <property type="entry name" value="baf"/>
    <property type="match status" value="1"/>
</dbReference>
<keyword evidence="12 16" id="KW-0630">Potassium</keyword>
<evidence type="ECO:0000256" key="14">
    <source>
        <dbReference type="ARBA" id="ARBA00038036"/>
    </source>
</evidence>
<evidence type="ECO:0000256" key="4">
    <source>
        <dbReference type="ARBA" id="ARBA00005225"/>
    </source>
</evidence>
<keyword evidence="10 16" id="KW-0418">Kinase</keyword>
<reference evidence="17" key="1">
    <citation type="submission" date="2019-11" db="EMBL/GenBank/DDBJ databases">
        <authorList>
            <person name="Feng L."/>
        </authorList>
    </citation>
    <scope>NUCLEOTIDE SEQUENCE</scope>
    <source>
        <strain evidence="17">PgorbachiiLFYP46</strain>
    </source>
</reference>
<sequence>MLLAIDIENKNTNFGIFEEEKLVTNFSIMTEKNRSTEEIKLTIKLILKDKKIDLSDISDIILSTVVPELNSSYEVIAREIIGKNPIVISAGVKTGLNIKCESPREVGTDRIIRAVAATQRFRENIIIISASSVTTIDYINAKKEFLGGLILPGVSLLQDSLVRGSGKLPHVEIKKPEDIIGKNTEKAIQRGIYFGYNKAVFGIVDEIIKFHSLKKENTKILVTGLKANLLSNEIYSFEEDQVLGIKGLKIIYDLNKNKAS</sequence>
<feature type="active site" description="Proton acceptor" evidence="16">
    <location>
        <position position="109"/>
    </location>
</feature>
<dbReference type="GO" id="GO:0005737">
    <property type="term" value="C:cytoplasm"/>
    <property type="evidence" value="ECO:0007669"/>
    <property type="project" value="UniProtKB-SubCell"/>
</dbReference>
<dbReference type="EMBL" id="CACRUP010000002">
    <property type="protein sequence ID" value="VYT69558.1"/>
    <property type="molecule type" value="Genomic_DNA"/>
</dbReference>
<dbReference type="CDD" id="cd24015">
    <property type="entry name" value="ASKHA_NBD_PanK-III"/>
    <property type="match status" value="1"/>
</dbReference>
<dbReference type="UniPathway" id="UPA00241">
    <property type="reaction ID" value="UER00352"/>
</dbReference>
<gene>
    <name evidence="17" type="primary">coaX_2</name>
    <name evidence="16" type="synonym">coaX</name>
    <name evidence="17" type="ORF">PGLFYP46_00822</name>
</gene>
<comment type="function">
    <text evidence="16">Catalyzes the phosphorylation of pantothenate (Pan), the first step in CoA biosynthesis.</text>
</comment>
<feature type="binding site" evidence="16">
    <location>
        <position position="184"/>
    </location>
    <ligand>
        <name>substrate</name>
    </ligand>
</feature>
<dbReference type="Pfam" id="PF03309">
    <property type="entry name" value="Pan_kinase"/>
    <property type="match status" value="1"/>
</dbReference>
<keyword evidence="11 16" id="KW-0067">ATP-binding</keyword>
<protein>
    <recommendedName>
        <fullName evidence="15 16">Type III pantothenate kinase</fullName>
        <ecNumber evidence="6 16">2.7.1.33</ecNumber>
    </recommendedName>
    <alternativeName>
        <fullName evidence="16">PanK-III</fullName>
    </alternativeName>
    <alternativeName>
        <fullName evidence="16">Pantothenic acid kinase</fullName>
    </alternativeName>
</protein>
<keyword evidence="9 16" id="KW-0547">Nucleotide-binding</keyword>
<comment type="pathway">
    <text evidence="4 16">Cofactor biosynthesis; coenzyme A biosynthesis; CoA from (R)-pantothenate: step 1/5.</text>
</comment>
<dbReference type="GO" id="GO:0005524">
    <property type="term" value="F:ATP binding"/>
    <property type="evidence" value="ECO:0007669"/>
    <property type="project" value="UniProtKB-UniRule"/>
</dbReference>
<comment type="cofactor">
    <cofactor evidence="2">
        <name>K(+)</name>
        <dbReference type="ChEBI" id="CHEBI:29103"/>
    </cofactor>
</comment>
<evidence type="ECO:0000313" key="17">
    <source>
        <dbReference type="EMBL" id="VYT69558.1"/>
    </source>
</evidence>
<evidence type="ECO:0000256" key="15">
    <source>
        <dbReference type="ARBA" id="ARBA00040883"/>
    </source>
</evidence>
<evidence type="ECO:0000256" key="8">
    <source>
        <dbReference type="ARBA" id="ARBA00022679"/>
    </source>
</evidence>